<dbReference type="GO" id="GO:0006508">
    <property type="term" value="P:proteolysis"/>
    <property type="evidence" value="ECO:0007669"/>
    <property type="project" value="InterPro"/>
</dbReference>
<organism evidence="2">
    <name type="scientific">marine sediment metagenome</name>
    <dbReference type="NCBI Taxonomy" id="412755"/>
    <lineage>
        <taxon>unclassified sequences</taxon>
        <taxon>metagenomes</taxon>
        <taxon>ecological metagenomes</taxon>
    </lineage>
</organism>
<dbReference type="AlphaFoldDB" id="A0A0F9CFZ6"/>
<evidence type="ECO:0000313" key="2">
    <source>
        <dbReference type="EMBL" id="KKL48044.1"/>
    </source>
</evidence>
<accession>A0A0F9CFZ6</accession>
<dbReference type="SUPFAM" id="SSF55166">
    <property type="entry name" value="Hedgehog/DD-peptidase"/>
    <property type="match status" value="1"/>
</dbReference>
<reference evidence="2" key="1">
    <citation type="journal article" date="2015" name="Nature">
        <title>Complex archaea that bridge the gap between prokaryotes and eukaryotes.</title>
        <authorList>
            <person name="Spang A."/>
            <person name="Saw J.H."/>
            <person name="Jorgensen S.L."/>
            <person name="Zaremba-Niedzwiedzka K."/>
            <person name="Martijn J."/>
            <person name="Lind A.E."/>
            <person name="van Eijk R."/>
            <person name="Schleper C."/>
            <person name="Guy L."/>
            <person name="Ettema T.J."/>
        </authorList>
    </citation>
    <scope>NUCLEOTIDE SEQUENCE</scope>
</reference>
<dbReference type="CDD" id="cd14847">
    <property type="entry name" value="DD-carboxypeptidase_like"/>
    <property type="match status" value="1"/>
</dbReference>
<dbReference type="InterPro" id="IPR003709">
    <property type="entry name" value="VanY-like_core_dom"/>
</dbReference>
<sequence>MDCGLSEKESMQVIPAMISGKTEEHLCQLSTDCLLHKAVLSPFLALQEAAAVQGYDLQVASAFRSFKRQLMIWNAKALGERPVLDEYGKPLNLENLSEKDKVFAIMRWSALPGCSRHHWGTDMDIWDAAAVPLEYVLQLTPDEYQQ</sequence>
<proteinExistence type="predicted"/>
<dbReference type="InterPro" id="IPR052179">
    <property type="entry name" value="DD-CPase-like"/>
</dbReference>
<dbReference type="PANTHER" id="PTHR34385:SF1">
    <property type="entry name" value="PEPTIDOGLYCAN L-ALANYL-D-GLUTAMATE ENDOPEPTIDASE CWLK"/>
    <property type="match status" value="1"/>
</dbReference>
<dbReference type="InterPro" id="IPR009045">
    <property type="entry name" value="Zn_M74/Hedgehog-like"/>
</dbReference>
<feature type="non-terminal residue" evidence="2">
    <location>
        <position position="146"/>
    </location>
</feature>
<feature type="domain" description="D-alanyl-D-alanine carboxypeptidase-like core" evidence="1">
    <location>
        <begin position="34"/>
        <end position="132"/>
    </location>
</feature>
<dbReference type="Pfam" id="PF02557">
    <property type="entry name" value="VanY"/>
    <property type="match status" value="1"/>
</dbReference>
<dbReference type="Gene3D" id="3.30.1380.10">
    <property type="match status" value="1"/>
</dbReference>
<name>A0A0F9CFZ6_9ZZZZ</name>
<dbReference type="GO" id="GO:0008233">
    <property type="term" value="F:peptidase activity"/>
    <property type="evidence" value="ECO:0007669"/>
    <property type="project" value="InterPro"/>
</dbReference>
<evidence type="ECO:0000259" key="1">
    <source>
        <dbReference type="Pfam" id="PF02557"/>
    </source>
</evidence>
<dbReference type="PANTHER" id="PTHR34385">
    <property type="entry name" value="D-ALANYL-D-ALANINE CARBOXYPEPTIDASE"/>
    <property type="match status" value="1"/>
</dbReference>
<dbReference type="EMBL" id="LAZR01033449">
    <property type="protein sequence ID" value="KKL48044.1"/>
    <property type="molecule type" value="Genomic_DNA"/>
</dbReference>
<protein>
    <recommendedName>
        <fullName evidence="1">D-alanyl-D-alanine carboxypeptidase-like core domain-containing protein</fullName>
    </recommendedName>
</protein>
<comment type="caution">
    <text evidence="2">The sequence shown here is derived from an EMBL/GenBank/DDBJ whole genome shotgun (WGS) entry which is preliminary data.</text>
</comment>
<gene>
    <name evidence="2" type="ORF">LCGC14_2329490</name>
</gene>